<gene>
    <name evidence="3" type="ORF">N658DRAFT_251601</name>
</gene>
<sequence length="148" mass="16408">MRFTIAALLALSATCCLADWMRVITVCPSEGWGPCDSSRGTFFTCCGQYHVNADEGCRGTSVPGMVEFCVDWGNQRGHFRFSHQSFKRCMRKASEQNMTENLPLWCPTNTACIISDWEEIPCSWREVPAEPEATVSATEEAPPGETGN</sequence>
<protein>
    <submittedName>
        <fullName evidence="3">Uncharacterized protein</fullName>
    </submittedName>
</protein>
<reference evidence="3" key="2">
    <citation type="submission" date="2023-05" db="EMBL/GenBank/DDBJ databases">
        <authorList>
            <consortium name="Lawrence Berkeley National Laboratory"/>
            <person name="Steindorff A."/>
            <person name="Hensen N."/>
            <person name="Bonometti L."/>
            <person name="Westerberg I."/>
            <person name="Brannstrom I.O."/>
            <person name="Guillou S."/>
            <person name="Cros-Aarteil S."/>
            <person name="Calhoun S."/>
            <person name="Haridas S."/>
            <person name="Kuo A."/>
            <person name="Mondo S."/>
            <person name="Pangilinan J."/>
            <person name="Riley R."/>
            <person name="Labutti K."/>
            <person name="Andreopoulos B."/>
            <person name="Lipzen A."/>
            <person name="Chen C."/>
            <person name="Yanf M."/>
            <person name="Daum C."/>
            <person name="Ng V."/>
            <person name="Clum A."/>
            <person name="Ohm R."/>
            <person name="Martin F."/>
            <person name="Silar P."/>
            <person name="Natvig D."/>
            <person name="Lalanne C."/>
            <person name="Gautier V."/>
            <person name="Ament-Velasquez S.L."/>
            <person name="Kruys A."/>
            <person name="Hutchinson M.I."/>
            <person name="Powell A.J."/>
            <person name="Barry K."/>
            <person name="Miller A.N."/>
            <person name="Grigoriev I.V."/>
            <person name="Debuchy R."/>
            <person name="Gladieux P."/>
            <person name="Thoren M.H."/>
            <person name="Johannesson H."/>
        </authorList>
    </citation>
    <scope>NUCLEOTIDE SEQUENCE</scope>
    <source>
        <strain evidence="3">CBS 757.83</strain>
    </source>
</reference>
<evidence type="ECO:0000313" key="3">
    <source>
        <dbReference type="EMBL" id="KAK4104366.1"/>
    </source>
</evidence>
<dbReference type="Proteomes" id="UP001305647">
    <property type="component" value="Unassembled WGS sequence"/>
</dbReference>
<dbReference type="EMBL" id="MU863627">
    <property type="protein sequence ID" value="KAK4104366.1"/>
    <property type="molecule type" value="Genomic_DNA"/>
</dbReference>
<comment type="caution">
    <text evidence="3">The sequence shown here is derived from an EMBL/GenBank/DDBJ whole genome shotgun (WGS) entry which is preliminary data.</text>
</comment>
<evidence type="ECO:0000256" key="1">
    <source>
        <dbReference type="SAM" id="MobiDB-lite"/>
    </source>
</evidence>
<accession>A0AAN6T4X1</accession>
<organism evidence="3 4">
    <name type="scientific">Parathielavia hyrcaniae</name>
    <dbReference type="NCBI Taxonomy" id="113614"/>
    <lineage>
        <taxon>Eukaryota</taxon>
        <taxon>Fungi</taxon>
        <taxon>Dikarya</taxon>
        <taxon>Ascomycota</taxon>
        <taxon>Pezizomycotina</taxon>
        <taxon>Sordariomycetes</taxon>
        <taxon>Sordariomycetidae</taxon>
        <taxon>Sordariales</taxon>
        <taxon>Chaetomiaceae</taxon>
        <taxon>Parathielavia</taxon>
    </lineage>
</organism>
<name>A0AAN6T4X1_9PEZI</name>
<evidence type="ECO:0000256" key="2">
    <source>
        <dbReference type="SAM" id="SignalP"/>
    </source>
</evidence>
<keyword evidence="2" id="KW-0732">Signal</keyword>
<dbReference type="AlphaFoldDB" id="A0AAN6T4X1"/>
<reference evidence="3" key="1">
    <citation type="journal article" date="2023" name="Mol. Phylogenet. Evol.">
        <title>Genome-scale phylogeny and comparative genomics of the fungal order Sordariales.</title>
        <authorList>
            <person name="Hensen N."/>
            <person name="Bonometti L."/>
            <person name="Westerberg I."/>
            <person name="Brannstrom I.O."/>
            <person name="Guillou S."/>
            <person name="Cros-Aarteil S."/>
            <person name="Calhoun S."/>
            <person name="Haridas S."/>
            <person name="Kuo A."/>
            <person name="Mondo S."/>
            <person name="Pangilinan J."/>
            <person name="Riley R."/>
            <person name="LaButti K."/>
            <person name="Andreopoulos B."/>
            <person name="Lipzen A."/>
            <person name="Chen C."/>
            <person name="Yan M."/>
            <person name="Daum C."/>
            <person name="Ng V."/>
            <person name="Clum A."/>
            <person name="Steindorff A."/>
            <person name="Ohm R.A."/>
            <person name="Martin F."/>
            <person name="Silar P."/>
            <person name="Natvig D.O."/>
            <person name="Lalanne C."/>
            <person name="Gautier V."/>
            <person name="Ament-Velasquez S.L."/>
            <person name="Kruys A."/>
            <person name="Hutchinson M.I."/>
            <person name="Powell A.J."/>
            <person name="Barry K."/>
            <person name="Miller A.N."/>
            <person name="Grigoriev I.V."/>
            <person name="Debuchy R."/>
            <person name="Gladieux P."/>
            <person name="Hiltunen Thoren M."/>
            <person name="Johannesson H."/>
        </authorList>
    </citation>
    <scope>NUCLEOTIDE SEQUENCE</scope>
    <source>
        <strain evidence="3">CBS 757.83</strain>
    </source>
</reference>
<evidence type="ECO:0000313" key="4">
    <source>
        <dbReference type="Proteomes" id="UP001305647"/>
    </source>
</evidence>
<keyword evidence="4" id="KW-1185">Reference proteome</keyword>
<feature type="signal peptide" evidence="2">
    <location>
        <begin position="1"/>
        <end position="18"/>
    </location>
</feature>
<proteinExistence type="predicted"/>
<feature type="region of interest" description="Disordered" evidence="1">
    <location>
        <begin position="128"/>
        <end position="148"/>
    </location>
</feature>
<feature type="chain" id="PRO_5042957974" evidence="2">
    <location>
        <begin position="19"/>
        <end position="148"/>
    </location>
</feature>